<dbReference type="AlphaFoldDB" id="A0A0N0E7P8"/>
<sequence length="391" mass="42872">MVENRAFKIGIVAGEESGQLLATELIQALNGLVGQPVTLIGVGGEKLEAMGLKSIFDPAEIALTGVSAVVKTLPKLIIRIRQTAETIINEKPDCLLLIDSPDFSLRVAKRVKAAMPDLPIVKYVAPTVWAWRPERAAKMAAYIDEILAILPFEPETMQKLGGPKTHYVGHRLMSDSDLNAVWEHNSEKTLAGDGTVNLLVLPGSRNGEINALMDEFGNTVQLLHERGNKLKIYLPTLPRLEQHVHRYTAAWPVSPIITTDRQSQIEAYKQSDVALAASGTVTLELALAGVPAISCYRIDPIMKLAKSLITTWSAALPNIIVDRPIIKEFYEEFVRAGALARSIEELATPDIGARQYVMDGYRKVREKMAVDKDASHHSAEIIASLLNHAKP</sequence>
<evidence type="ECO:0000313" key="13">
    <source>
        <dbReference type="Proteomes" id="UP000038011"/>
    </source>
</evidence>
<evidence type="ECO:0000256" key="10">
    <source>
        <dbReference type="ARBA" id="ARBA00048975"/>
    </source>
</evidence>
<keyword evidence="7" id="KW-0328">Glycosyltransferase</keyword>
<evidence type="ECO:0000256" key="11">
    <source>
        <dbReference type="NCBIfam" id="TIGR00215"/>
    </source>
</evidence>
<dbReference type="GO" id="GO:0009245">
    <property type="term" value="P:lipid A biosynthetic process"/>
    <property type="evidence" value="ECO:0007669"/>
    <property type="project" value="UniProtKB-UniRule"/>
</dbReference>
<dbReference type="Pfam" id="PF02684">
    <property type="entry name" value="LpxB"/>
    <property type="match status" value="1"/>
</dbReference>
<dbReference type="EMBL" id="JXMU01000011">
    <property type="protein sequence ID" value="KPB01435.1"/>
    <property type="molecule type" value="Genomic_DNA"/>
</dbReference>
<organism evidence="12 13">
    <name type="scientific">Ahrensia marina</name>
    <dbReference type="NCBI Taxonomy" id="1514904"/>
    <lineage>
        <taxon>Bacteria</taxon>
        <taxon>Pseudomonadati</taxon>
        <taxon>Pseudomonadota</taxon>
        <taxon>Alphaproteobacteria</taxon>
        <taxon>Hyphomicrobiales</taxon>
        <taxon>Ahrensiaceae</taxon>
        <taxon>Ahrensia</taxon>
    </lineage>
</organism>
<keyword evidence="5" id="KW-0444">Lipid biosynthesis</keyword>
<protein>
    <recommendedName>
        <fullName evidence="4 11">Lipid-A-disaccharide synthase</fullName>
        <ecNumber evidence="3 11">2.4.1.182</ecNumber>
    </recommendedName>
</protein>
<keyword evidence="6" id="KW-0441">Lipid A biosynthesis</keyword>
<dbReference type="Proteomes" id="UP000038011">
    <property type="component" value="Unassembled WGS sequence"/>
</dbReference>
<evidence type="ECO:0000256" key="1">
    <source>
        <dbReference type="ARBA" id="ARBA00002056"/>
    </source>
</evidence>
<keyword evidence="13" id="KW-1185">Reference proteome</keyword>
<dbReference type="PANTHER" id="PTHR30372">
    <property type="entry name" value="LIPID-A-DISACCHARIDE SYNTHASE"/>
    <property type="match status" value="1"/>
</dbReference>
<evidence type="ECO:0000256" key="9">
    <source>
        <dbReference type="ARBA" id="ARBA00023098"/>
    </source>
</evidence>
<comment type="catalytic activity">
    <reaction evidence="10">
        <text>a lipid X + a UDP-2-N,3-O-bis[(3R)-3-hydroxyacyl]-alpha-D-glucosamine = a lipid A disaccharide + UDP + H(+)</text>
        <dbReference type="Rhea" id="RHEA:67828"/>
        <dbReference type="ChEBI" id="CHEBI:15378"/>
        <dbReference type="ChEBI" id="CHEBI:58223"/>
        <dbReference type="ChEBI" id="CHEBI:137748"/>
        <dbReference type="ChEBI" id="CHEBI:176338"/>
        <dbReference type="ChEBI" id="CHEBI:176343"/>
        <dbReference type="EC" id="2.4.1.182"/>
    </reaction>
</comment>
<proteinExistence type="inferred from homology"/>
<evidence type="ECO:0000256" key="4">
    <source>
        <dbReference type="ARBA" id="ARBA00020902"/>
    </source>
</evidence>
<dbReference type="InterPro" id="IPR003835">
    <property type="entry name" value="Glyco_trans_19"/>
</dbReference>
<dbReference type="GO" id="GO:0005543">
    <property type="term" value="F:phospholipid binding"/>
    <property type="evidence" value="ECO:0007669"/>
    <property type="project" value="TreeGrafter"/>
</dbReference>
<accession>A0A0N0E7P8</accession>
<name>A0A0N0E7P8_9HYPH</name>
<keyword evidence="8" id="KW-0808">Transferase</keyword>
<evidence type="ECO:0000256" key="5">
    <source>
        <dbReference type="ARBA" id="ARBA00022516"/>
    </source>
</evidence>
<dbReference type="STRING" id="1514904.SU32_09195"/>
<comment type="function">
    <text evidence="1">Condensation of UDP-2,3-diacylglucosamine and 2,3-diacylglucosamine-1-phosphate to form lipid A disaccharide, a precursor of lipid A, a phosphorylated glycolipid that anchors the lipopolysaccharide to the outer membrane of the cell.</text>
</comment>
<dbReference type="OrthoDB" id="9801642at2"/>
<gene>
    <name evidence="12" type="ORF">SU32_09195</name>
</gene>
<dbReference type="PANTHER" id="PTHR30372:SF4">
    <property type="entry name" value="LIPID-A-DISACCHARIDE SYNTHASE, MITOCHONDRIAL-RELATED"/>
    <property type="match status" value="1"/>
</dbReference>
<evidence type="ECO:0000256" key="7">
    <source>
        <dbReference type="ARBA" id="ARBA00022676"/>
    </source>
</evidence>
<keyword evidence="9" id="KW-0443">Lipid metabolism</keyword>
<comment type="similarity">
    <text evidence="2">Belongs to the LpxB family.</text>
</comment>
<evidence type="ECO:0000256" key="2">
    <source>
        <dbReference type="ARBA" id="ARBA00007868"/>
    </source>
</evidence>
<dbReference type="RefSeq" id="WP_053999081.1">
    <property type="nucleotide sequence ID" value="NZ_JXMU01000011.1"/>
</dbReference>
<dbReference type="GO" id="GO:0008915">
    <property type="term" value="F:lipid-A-disaccharide synthase activity"/>
    <property type="evidence" value="ECO:0007669"/>
    <property type="project" value="UniProtKB-UniRule"/>
</dbReference>
<dbReference type="NCBIfam" id="TIGR00215">
    <property type="entry name" value="lpxB"/>
    <property type="match status" value="1"/>
</dbReference>
<reference evidence="12 13" key="1">
    <citation type="submission" date="2015-01" db="EMBL/GenBank/DDBJ databases">
        <title>Ahrensia donghaiensis sp. nov., a novel dimethylsulphoniopropionate-cleavage bacterium isolated from seawater and emended descriptions of the genus Ahrensia and Ahrensia kielensis.</title>
        <authorList>
            <person name="Liu J."/>
        </authorList>
    </citation>
    <scope>NUCLEOTIDE SEQUENCE [LARGE SCALE GENOMIC DNA]</scope>
    <source>
        <strain evidence="12 13">LZD062</strain>
    </source>
</reference>
<evidence type="ECO:0000256" key="8">
    <source>
        <dbReference type="ARBA" id="ARBA00022679"/>
    </source>
</evidence>
<dbReference type="EC" id="2.4.1.182" evidence="3 11"/>
<evidence type="ECO:0000313" key="12">
    <source>
        <dbReference type="EMBL" id="KPB01435.1"/>
    </source>
</evidence>
<comment type="caution">
    <text evidence="12">The sequence shown here is derived from an EMBL/GenBank/DDBJ whole genome shotgun (WGS) entry which is preliminary data.</text>
</comment>
<dbReference type="PATRIC" id="fig|1514904.3.peg.667"/>
<evidence type="ECO:0000256" key="6">
    <source>
        <dbReference type="ARBA" id="ARBA00022556"/>
    </source>
</evidence>
<dbReference type="GO" id="GO:0016020">
    <property type="term" value="C:membrane"/>
    <property type="evidence" value="ECO:0007669"/>
    <property type="project" value="GOC"/>
</dbReference>
<dbReference type="SUPFAM" id="SSF53756">
    <property type="entry name" value="UDP-Glycosyltransferase/glycogen phosphorylase"/>
    <property type="match status" value="1"/>
</dbReference>
<evidence type="ECO:0000256" key="3">
    <source>
        <dbReference type="ARBA" id="ARBA00012687"/>
    </source>
</evidence>